<keyword evidence="3 4" id="KW-0067">ATP-binding</keyword>
<dbReference type="STRING" id="553175.POREN0001_0721"/>
<keyword evidence="1 4" id="KW-0808">Transferase</keyword>
<dbReference type="InterPro" id="IPR029499">
    <property type="entry name" value="PduO-typ"/>
</dbReference>
<dbReference type="eggNOG" id="COG2096">
    <property type="taxonomic scope" value="Bacteria"/>
</dbReference>
<dbReference type="GeneID" id="93365441"/>
<comment type="similarity">
    <text evidence="4">Belongs to the Cob(I)alamin adenosyltransferase family.</text>
</comment>
<dbReference type="PANTHER" id="PTHR12213:SF0">
    <property type="entry name" value="CORRINOID ADENOSYLTRANSFERASE MMAB"/>
    <property type="match status" value="1"/>
</dbReference>
<evidence type="ECO:0000313" key="6">
    <source>
        <dbReference type="EMBL" id="EEN81938.1"/>
    </source>
</evidence>
<evidence type="ECO:0000256" key="3">
    <source>
        <dbReference type="ARBA" id="ARBA00022840"/>
    </source>
</evidence>
<gene>
    <name evidence="6" type="ORF">POREN0001_0721</name>
</gene>
<dbReference type="Pfam" id="PF01923">
    <property type="entry name" value="Cob_adeno_trans"/>
    <property type="match status" value="1"/>
</dbReference>
<evidence type="ECO:0000313" key="7">
    <source>
        <dbReference type="Proteomes" id="UP000004295"/>
    </source>
</evidence>
<dbReference type="SUPFAM" id="SSF89028">
    <property type="entry name" value="Cobalamin adenosyltransferase-like"/>
    <property type="match status" value="1"/>
</dbReference>
<dbReference type="RefSeq" id="WP_004335309.1">
    <property type="nucleotide sequence ID" value="NZ_ACNN01000036.1"/>
</dbReference>
<dbReference type="InterPro" id="IPR036451">
    <property type="entry name" value="CblAdoTrfase-like_sf"/>
</dbReference>
<comment type="catalytic activity">
    <reaction evidence="4">
        <text>2 cob(II)yrinate a,c diamide + reduced [electron-transfer flavoprotein] + 2 ATP = 2 adenosylcob(III)yrinate a,c-diamide + 2 triphosphate + oxidized [electron-transfer flavoprotein] + 3 H(+)</text>
        <dbReference type="Rhea" id="RHEA:11528"/>
        <dbReference type="Rhea" id="RHEA-COMP:10685"/>
        <dbReference type="Rhea" id="RHEA-COMP:10686"/>
        <dbReference type="ChEBI" id="CHEBI:15378"/>
        <dbReference type="ChEBI" id="CHEBI:18036"/>
        <dbReference type="ChEBI" id="CHEBI:30616"/>
        <dbReference type="ChEBI" id="CHEBI:57692"/>
        <dbReference type="ChEBI" id="CHEBI:58307"/>
        <dbReference type="ChEBI" id="CHEBI:58503"/>
        <dbReference type="ChEBI" id="CHEBI:58537"/>
        <dbReference type="EC" id="2.5.1.17"/>
    </reaction>
</comment>
<dbReference type="PANTHER" id="PTHR12213">
    <property type="entry name" value="CORRINOID ADENOSYLTRANSFERASE"/>
    <property type="match status" value="1"/>
</dbReference>
<dbReference type="Gene3D" id="1.20.1200.10">
    <property type="entry name" value="Cobalamin adenosyltransferase-like"/>
    <property type="match status" value="1"/>
</dbReference>
<keyword evidence="7" id="KW-1185">Reference proteome</keyword>
<comment type="pathway">
    <text evidence="4">Cofactor biosynthesis; adenosylcobalamin biosynthesis; adenosylcobalamin from cob(II)yrinate a,c-diamide: step 2/7.</text>
</comment>
<evidence type="ECO:0000256" key="1">
    <source>
        <dbReference type="ARBA" id="ARBA00022679"/>
    </source>
</evidence>
<dbReference type="NCBIfam" id="TIGR00636">
    <property type="entry name" value="PduO_Nterm"/>
    <property type="match status" value="1"/>
</dbReference>
<dbReference type="Proteomes" id="UP000004295">
    <property type="component" value="Unassembled WGS sequence"/>
</dbReference>
<organism evidence="6 7">
    <name type="scientific">Porphyromonas endodontalis (strain ATCC 35406 / DSM 24491 / JCM 8526 / CCUG 16442 / BCRC 14492 / NCTC 13058 / HG 370)</name>
    <name type="common">Bacteroides endodontalis</name>
    <dbReference type="NCBI Taxonomy" id="553175"/>
    <lineage>
        <taxon>Bacteria</taxon>
        <taxon>Pseudomonadati</taxon>
        <taxon>Bacteroidota</taxon>
        <taxon>Bacteroidia</taxon>
        <taxon>Bacteroidales</taxon>
        <taxon>Porphyromonadaceae</taxon>
        <taxon>Porphyromonas</taxon>
    </lineage>
</organism>
<protein>
    <recommendedName>
        <fullName evidence="4">Corrinoid adenosyltransferase</fullName>
        <ecNumber evidence="4">2.5.1.17</ecNumber>
    </recommendedName>
    <alternativeName>
        <fullName evidence="4">Cob(II)alamin adenosyltransferase</fullName>
    </alternativeName>
    <alternativeName>
        <fullName evidence="4">Cob(II)yrinic acid a,c-diamide adenosyltransferase</fullName>
    </alternativeName>
    <alternativeName>
        <fullName evidence="4">Cobinamide/cobalamin adenosyltransferase</fullName>
    </alternativeName>
</protein>
<dbReference type="UniPathway" id="UPA00148">
    <property type="reaction ID" value="UER00233"/>
</dbReference>
<name>C3JD33_POREA</name>
<evidence type="ECO:0000259" key="5">
    <source>
        <dbReference type="Pfam" id="PF01923"/>
    </source>
</evidence>
<comment type="caution">
    <text evidence="6">The sequence shown here is derived from an EMBL/GenBank/DDBJ whole genome shotgun (WGS) entry which is preliminary data.</text>
</comment>
<proteinExistence type="inferred from homology"/>
<comment type="catalytic activity">
    <reaction evidence="4">
        <text>2 cob(II)alamin + reduced [electron-transfer flavoprotein] + 2 ATP = 2 adenosylcob(III)alamin + 2 triphosphate + oxidized [electron-transfer flavoprotein] + 3 H(+)</text>
        <dbReference type="Rhea" id="RHEA:28671"/>
        <dbReference type="Rhea" id="RHEA-COMP:10685"/>
        <dbReference type="Rhea" id="RHEA-COMP:10686"/>
        <dbReference type="ChEBI" id="CHEBI:15378"/>
        <dbReference type="ChEBI" id="CHEBI:16304"/>
        <dbReference type="ChEBI" id="CHEBI:18036"/>
        <dbReference type="ChEBI" id="CHEBI:18408"/>
        <dbReference type="ChEBI" id="CHEBI:30616"/>
        <dbReference type="ChEBI" id="CHEBI:57692"/>
        <dbReference type="ChEBI" id="CHEBI:58307"/>
        <dbReference type="EC" id="2.5.1.17"/>
    </reaction>
</comment>
<dbReference type="InterPro" id="IPR016030">
    <property type="entry name" value="CblAdoTrfase-like"/>
</dbReference>
<evidence type="ECO:0000256" key="4">
    <source>
        <dbReference type="RuleBase" id="RU366026"/>
    </source>
</evidence>
<dbReference type="EC" id="2.5.1.17" evidence="4"/>
<dbReference type="AlphaFoldDB" id="C3JD33"/>
<dbReference type="GO" id="GO:0005524">
    <property type="term" value="F:ATP binding"/>
    <property type="evidence" value="ECO:0007669"/>
    <property type="project" value="UniProtKB-UniRule"/>
</dbReference>
<dbReference type="EMBL" id="ACNN01000036">
    <property type="protein sequence ID" value="EEN81938.1"/>
    <property type="molecule type" value="Genomic_DNA"/>
</dbReference>
<keyword evidence="2 4" id="KW-0547">Nucleotide-binding</keyword>
<accession>C3JD33</accession>
<evidence type="ECO:0000256" key="2">
    <source>
        <dbReference type="ARBA" id="ARBA00022741"/>
    </source>
</evidence>
<sequence>MNKVYTRTGDLGTTAIHGGARVDKDDPRIEANGTLDELNCALGLVRSLLEPDHPWQEDLREIQLELMAAMSLVATPSTLRDRNPNSLSPSLVGHLEECMDRMNAEINEREGYFILPGGTPLAAHLHQARVVARRAERRLVTLHHIDPVPAQILVLINRLSDLLFVMARYEVWQKQLQEDRWRAFAYKRKLKGKEE</sequence>
<feature type="domain" description="Cobalamin adenosyltransferase-like" evidence="5">
    <location>
        <begin position="4"/>
        <end position="169"/>
    </location>
</feature>
<keyword evidence="4" id="KW-0169">Cobalamin biosynthesis</keyword>
<reference evidence="6 7" key="1">
    <citation type="submission" date="2009-04" db="EMBL/GenBank/DDBJ databases">
        <authorList>
            <person name="Sebastian Y."/>
            <person name="Madupu R."/>
            <person name="Durkin A.S."/>
            <person name="Torralba M."/>
            <person name="Methe B."/>
            <person name="Sutton G.G."/>
            <person name="Strausberg R.L."/>
            <person name="Nelson K.E."/>
        </authorList>
    </citation>
    <scope>NUCLEOTIDE SEQUENCE [LARGE SCALE GENOMIC DNA]</scope>
    <source>
        <strain evidence="7">ATCC 35406 / BCRC 14492 / JCM 8526 / NCTC 13058 / HG 370</strain>
    </source>
</reference>
<dbReference type="GO" id="GO:0008817">
    <property type="term" value="F:corrinoid adenosyltransferase activity"/>
    <property type="evidence" value="ECO:0007669"/>
    <property type="project" value="UniProtKB-UniRule"/>
</dbReference>
<dbReference type="GO" id="GO:0009236">
    <property type="term" value="P:cobalamin biosynthetic process"/>
    <property type="evidence" value="ECO:0007669"/>
    <property type="project" value="UniProtKB-UniRule"/>
</dbReference>